<dbReference type="KEGG" id="caml:H6X83_03715"/>
<sequence length="339" mass="35040">MKKIRKGIAMFLAAALLTGLAACNTANNSSAVSTVSSEIKKYTVGVVQYMTYPTLDASLKGFKEGLAAAGFQEGKNISYTVQNAQGDTSACTTAVSTAVDKKPDMIFAIATPAAQAVAKTVTDIPVVVTAVADPADAKLVDSNDKPGGNLTGTSDKAPVDEQVKLIKQVVPDASTVGILYGADDGSSGLQADWAKAACQSNGLQYQVFPVSTADEIAQTVATMAEKVQAIYIPNDTLLAANMKIAADAAVQAKLPIFTGESGMVQNGGLLTVGIDYEELGKQTGAMAAKILKGEEKPAETPIAYQKNYTIIYNSATAKQLELTLPESVVKGGKDVGSAS</sequence>
<name>A0A7G9WJ88_9FIRM</name>
<accession>A0A7G9WJ88</accession>
<feature type="chain" id="PRO_5039364130" evidence="1">
    <location>
        <begin position="22"/>
        <end position="339"/>
    </location>
</feature>
<gene>
    <name evidence="2" type="ORF">H6X83_03715</name>
</gene>
<proteinExistence type="predicted"/>
<keyword evidence="3" id="KW-1185">Reference proteome</keyword>
<dbReference type="Pfam" id="PF04392">
    <property type="entry name" value="ABC_sub_bind"/>
    <property type="match status" value="1"/>
</dbReference>
<evidence type="ECO:0000256" key="1">
    <source>
        <dbReference type="SAM" id="SignalP"/>
    </source>
</evidence>
<keyword evidence="1" id="KW-0732">Signal</keyword>
<dbReference type="CDD" id="cd06325">
    <property type="entry name" value="PBP1_ABC_unchar_transporter"/>
    <property type="match status" value="1"/>
</dbReference>
<dbReference type="RefSeq" id="WP_212507818.1">
    <property type="nucleotide sequence ID" value="NZ_CP060696.1"/>
</dbReference>
<dbReference type="Gene3D" id="3.40.50.2300">
    <property type="match status" value="2"/>
</dbReference>
<dbReference type="PANTHER" id="PTHR35271:SF1">
    <property type="entry name" value="ABC TRANSPORTER, SUBSTRATE-BINDING LIPOPROTEIN"/>
    <property type="match status" value="1"/>
</dbReference>
<dbReference type="EMBL" id="CP060696">
    <property type="protein sequence ID" value="QNO18750.1"/>
    <property type="molecule type" value="Genomic_DNA"/>
</dbReference>
<reference evidence="2 3" key="1">
    <citation type="submission" date="2020-08" db="EMBL/GenBank/DDBJ databases">
        <authorList>
            <person name="Ren C."/>
            <person name="Gu Y."/>
            <person name="Xu Y."/>
        </authorList>
    </citation>
    <scope>NUCLEOTIDE SEQUENCE [LARGE SCALE GENOMIC DNA]</scope>
    <source>
        <strain evidence="2 3">LBM18003</strain>
    </source>
</reference>
<dbReference type="AlphaFoldDB" id="A0A7G9WJ88"/>
<protein>
    <submittedName>
        <fullName evidence="2">ABC transporter substrate-binding protein</fullName>
    </submittedName>
</protein>
<feature type="signal peptide" evidence="1">
    <location>
        <begin position="1"/>
        <end position="21"/>
    </location>
</feature>
<dbReference type="Proteomes" id="UP000516046">
    <property type="component" value="Chromosome"/>
</dbReference>
<dbReference type="InterPro" id="IPR007487">
    <property type="entry name" value="ABC_transpt-TYRBP-like"/>
</dbReference>
<evidence type="ECO:0000313" key="2">
    <source>
        <dbReference type="EMBL" id="QNO18750.1"/>
    </source>
</evidence>
<dbReference type="PROSITE" id="PS51257">
    <property type="entry name" value="PROKAR_LIPOPROTEIN"/>
    <property type="match status" value="1"/>
</dbReference>
<dbReference type="PANTHER" id="PTHR35271">
    <property type="entry name" value="ABC TRANSPORTER, SUBSTRATE-BINDING LIPOPROTEIN-RELATED"/>
    <property type="match status" value="1"/>
</dbReference>
<dbReference type="InterPro" id="IPR028082">
    <property type="entry name" value="Peripla_BP_I"/>
</dbReference>
<organism evidence="2 3">
    <name type="scientific">Caproicibacterium amylolyticum</name>
    <dbReference type="NCBI Taxonomy" id="2766537"/>
    <lineage>
        <taxon>Bacteria</taxon>
        <taxon>Bacillati</taxon>
        <taxon>Bacillota</taxon>
        <taxon>Clostridia</taxon>
        <taxon>Eubacteriales</taxon>
        <taxon>Oscillospiraceae</taxon>
        <taxon>Caproicibacterium</taxon>
    </lineage>
</organism>
<dbReference type="SUPFAM" id="SSF53822">
    <property type="entry name" value="Periplasmic binding protein-like I"/>
    <property type="match status" value="1"/>
</dbReference>
<evidence type="ECO:0000313" key="3">
    <source>
        <dbReference type="Proteomes" id="UP000516046"/>
    </source>
</evidence>